<organism evidence="9 10">
    <name type="scientific">Kutzneria viridogrisea</name>
    <dbReference type="NCBI Taxonomy" id="47990"/>
    <lineage>
        <taxon>Bacteria</taxon>
        <taxon>Bacillati</taxon>
        <taxon>Actinomycetota</taxon>
        <taxon>Actinomycetes</taxon>
        <taxon>Pseudonocardiales</taxon>
        <taxon>Pseudonocardiaceae</taxon>
        <taxon>Kutzneria</taxon>
    </lineage>
</organism>
<dbReference type="PANTHER" id="PTHR37461:SF1">
    <property type="entry name" value="ANTI-SIGMA-K FACTOR RSKA"/>
    <property type="match status" value="1"/>
</dbReference>
<comment type="caution">
    <text evidence="9">The sequence shown here is derived from an EMBL/GenBank/DDBJ whole genome shotgun (WGS) entry which is preliminary data.</text>
</comment>
<comment type="subcellular location">
    <subcellularLocation>
        <location evidence="1">Membrane</location>
        <topology evidence="1">Single-pass membrane protein</topology>
    </subcellularLocation>
</comment>
<evidence type="ECO:0000313" key="10">
    <source>
        <dbReference type="Proteomes" id="UP000517916"/>
    </source>
</evidence>
<keyword evidence="3 7" id="KW-1133">Transmembrane helix</keyword>
<feature type="domain" description="Putative zinc-finger" evidence="8">
    <location>
        <begin position="8"/>
        <end position="38"/>
    </location>
</feature>
<keyword evidence="5 7" id="KW-0472">Membrane</keyword>
<dbReference type="InterPro" id="IPR027383">
    <property type="entry name" value="Znf_put"/>
</dbReference>
<sequence>MNVQGHDRALVGAYVLGALAPEEARALEAHLQTCPECRHELTELRQLNELMGEVPPEAFLDGPPEGGDLLLRRTLREVRAQSARERTRRGLGAAAVFVLLVAVSVGAGVVVGRQGVGGVVAEPSSTAPTTQAPQAGAKTAAAVDSRTGAELTATVVPAKGWVRIQVQAAKIAAGQRCKLMVVSRAGQQVQFGGWLVGEQAWAKGVTLDGSALMSPDDVAAVSVVTEAGQTLVSVPIPV</sequence>
<protein>
    <submittedName>
        <fullName evidence="9">Anti-sigma factor RsiW</fullName>
    </submittedName>
</protein>
<keyword evidence="10" id="KW-1185">Reference proteome</keyword>
<evidence type="ECO:0000313" key="9">
    <source>
        <dbReference type="EMBL" id="MBA8925026.1"/>
    </source>
</evidence>
<evidence type="ECO:0000256" key="1">
    <source>
        <dbReference type="ARBA" id="ARBA00004167"/>
    </source>
</evidence>
<keyword evidence="2 7" id="KW-0812">Transmembrane</keyword>
<evidence type="ECO:0000256" key="6">
    <source>
        <dbReference type="ARBA" id="ARBA00023163"/>
    </source>
</evidence>
<evidence type="ECO:0000256" key="4">
    <source>
        <dbReference type="ARBA" id="ARBA00023015"/>
    </source>
</evidence>
<dbReference type="PANTHER" id="PTHR37461">
    <property type="entry name" value="ANTI-SIGMA-K FACTOR RSKA"/>
    <property type="match status" value="1"/>
</dbReference>
<evidence type="ECO:0000256" key="2">
    <source>
        <dbReference type="ARBA" id="ARBA00022692"/>
    </source>
</evidence>
<dbReference type="InterPro" id="IPR041916">
    <property type="entry name" value="Anti_sigma_zinc_sf"/>
</dbReference>
<keyword evidence="4" id="KW-0805">Transcription regulation</keyword>
<keyword evidence="6" id="KW-0804">Transcription</keyword>
<dbReference type="Proteomes" id="UP000517916">
    <property type="component" value="Unassembled WGS sequence"/>
</dbReference>
<name>A0ABR6BE89_9PSEU</name>
<dbReference type="InterPro" id="IPR051474">
    <property type="entry name" value="Anti-sigma-K/W_factor"/>
</dbReference>
<feature type="transmembrane region" description="Helical" evidence="7">
    <location>
        <begin position="91"/>
        <end position="111"/>
    </location>
</feature>
<dbReference type="Pfam" id="PF13490">
    <property type="entry name" value="zf-HC2"/>
    <property type="match status" value="1"/>
</dbReference>
<gene>
    <name evidence="9" type="ORF">BC739_002225</name>
</gene>
<dbReference type="RefSeq" id="WP_025359736.1">
    <property type="nucleotide sequence ID" value="NZ_BAAABQ010000033.1"/>
</dbReference>
<evidence type="ECO:0000256" key="3">
    <source>
        <dbReference type="ARBA" id="ARBA00022989"/>
    </source>
</evidence>
<proteinExistence type="predicted"/>
<dbReference type="EMBL" id="JACJID010000002">
    <property type="protein sequence ID" value="MBA8925026.1"/>
    <property type="molecule type" value="Genomic_DNA"/>
</dbReference>
<evidence type="ECO:0000256" key="7">
    <source>
        <dbReference type="SAM" id="Phobius"/>
    </source>
</evidence>
<evidence type="ECO:0000259" key="8">
    <source>
        <dbReference type="Pfam" id="PF13490"/>
    </source>
</evidence>
<accession>A0ABR6BE89</accession>
<dbReference type="Gene3D" id="1.10.10.1320">
    <property type="entry name" value="Anti-sigma factor, zinc-finger domain"/>
    <property type="match status" value="1"/>
</dbReference>
<evidence type="ECO:0000256" key="5">
    <source>
        <dbReference type="ARBA" id="ARBA00023136"/>
    </source>
</evidence>
<reference evidence="9 10" key="1">
    <citation type="submission" date="2020-08" db="EMBL/GenBank/DDBJ databases">
        <title>Genomic Encyclopedia of Archaeal and Bacterial Type Strains, Phase II (KMG-II): from individual species to whole genera.</title>
        <authorList>
            <person name="Goeker M."/>
        </authorList>
    </citation>
    <scope>NUCLEOTIDE SEQUENCE [LARGE SCALE GENOMIC DNA]</scope>
    <source>
        <strain evidence="9 10">DSM 43850</strain>
    </source>
</reference>